<organism evidence="2">
    <name type="scientific">Culex pipiens</name>
    <name type="common">House mosquito</name>
    <dbReference type="NCBI Taxonomy" id="7175"/>
    <lineage>
        <taxon>Eukaryota</taxon>
        <taxon>Metazoa</taxon>
        <taxon>Ecdysozoa</taxon>
        <taxon>Arthropoda</taxon>
        <taxon>Hexapoda</taxon>
        <taxon>Insecta</taxon>
        <taxon>Pterygota</taxon>
        <taxon>Neoptera</taxon>
        <taxon>Endopterygota</taxon>
        <taxon>Diptera</taxon>
        <taxon>Nematocera</taxon>
        <taxon>Culicoidea</taxon>
        <taxon>Culicidae</taxon>
        <taxon>Culicinae</taxon>
        <taxon>Culicini</taxon>
        <taxon>Culex</taxon>
        <taxon>Culex</taxon>
    </lineage>
</organism>
<sequence length="124" mass="13660">MRECETLFQNYINFILSPLPPVQTALPTIAFPSPSVQASQRRPRSRSHQVYDQNQSHFCAGRKSSGHPAPPASRPGRGWDFVPSAWRLVQVQVGCLRINDLADRPASRPGPGRTGQVVTSKPTS</sequence>
<evidence type="ECO:0000256" key="1">
    <source>
        <dbReference type="SAM" id="MobiDB-lite"/>
    </source>
</evidence>
<protein>
    <submittedName>
        <fullName evidence="2">(northern house mosquito) hypothetical protein</fullName>
    </submittedName>
</protein>
<dbReference type="EMBL" id="HBUE01236434">
    <property type="protein sequence ID" value="CAG6547344.1"/>
    <property type="molecule type" value="Transcribed_RNA"/>
</dbReference>
<reference evidence="2" key="1">
    <citation type="submission" date="2021-05" db="EMBL/GenBank/DDBJ databases">
        <authorList>
            <person name="Alioto T."/>
            <person name="Alioto T."/>
            <person name="Gomez Garrido J."/>
        </authorList>
    </citation>
    <scope>NUCLEOTIDE SEQUENCE</scope>
</reference>
<dbReference type="AlphaFoldDB" id="A0A8D8N0C4"/>
<proteinExistence type="predicted"/>
<name>A0A8D8N0C4_CULPI</name>
<dbReference type="EMBL" id="HBUE01343342">
    <property type="protein sequence ID" value="CAG6599536.1"/>
    <property type="molecule type" value="Transcribed_RNA"/>
</dbReference>
<feature type="region of interest" description="Disordered" evidence="1">
    <location>
        <begin position="33"/>
        <end position="78"/>
    </location>
</feature>
<evidence type="ECO:0000313" key="2">
    <source>
        <dbReference type="EMBL" id="CAG6547344.1"/>
    </source>
</evidence>
<feature type="region of interest" description="Disordered" evidence="1">
    <location>
        <begin position="101"/>
        <end position="124"/>
    </location>
</feature>
<accession>A0A8D8N0C4</accession>
<feature type="compositionally biased region" description="Polar residues" evidence="1">
    <location>
        <begin position="48"/>
        <end position="57"/>
    </location>
</feature>